<accession>A0ABX7BP47</accession>
<protein>
    <submittedName>
        <fullName evidence="2">Uncharacterized protein</fullName>
    </submittedName>
</protein>
<evidence type="ECO:0000313" key="2">
    <source>
        <dbReference type="EMBL" id="QQQ19357.1"/>
    </source>
</evidence>
<feature type="chain" id="PRO_5046169588" evidence="1">
    <location>
        <begin position="21"/>
        <end position="264"/>
    </location>
</feature>
<dbReference type="Proteomes" id="UP000595448">
    <property type="component" value="Chromosome"/>
</dbReference>
<sequence length="264" mass="28141">MRIAALLAAASVVVAPHSLAQDAPAPVPIAEWPLEKIEAMGREIYIQDVAAWVATDALIAHLAGAQPKGIAGWIVTGDGPDRLVRFVTRDGETISAGWDIMVTAGRAGPVKVVTGQPLSDLEQARFRARQTAIEGIGPLRCSPNLNTVVADDPDGDGWLVWLLTATTDAKVVPMGGHYRFHISTDGREVLSRDQLSNTCVSMNLDPTGSQGPTAGLYVTQIVSSAPVETHVFLSLQNRMPIYVIAGEKMFEVLGDDITIVAAER</sequence>
<gene>
    <name evidence="2" type="ORF">JIP62_04445</name>
</gene>
<keyword evidence="3" id="KW-1185">Reference proteome</keyword>
<keyword evidence="1" id="KW-0732">Signal</keyword>
<name>A0ABX7BP47_9CAUL</name>
<dbReference type="EMBL" id="CP067977">
    <property type="protein sequence ID" value="QQQ19357.1"/>
    <property type="molecule type" value="Genomic_DNA"/>
</dbReference>
<organism evidence="2 3">
    <name type="scientific">Brevundimonas vitisensis</name>
    <dbReference type="NCBI Taxonomy" id="2800818"/>
    <lineage>
        <taxon>Bacteria</taxon>
        <taxon>Pseudomonadati</taxon>
        <taxon>Pseudomonadota</taxon>
        <taxon>Alphaproteobacteria</taxon>
        <taxon>Caulobacterales</taxon>
        <taxon>Caulobacteraceae</taxon>
        <taxon>Brevundimonas</taxon>
    </lineage>
</organism>
<dbReference type="RefSeq" id="WP_201103708.1">
    <property type="nucleotide sequence ID" value="NZ_CP067977.1"/>
</dbReference>
<evidence type="ECO:0000256" key="1">
    <source>
        <dbReference type="SAM" id="SignalP"/>
    </source>
</evidence>
<feature type="signal peptide" evidence="1">
    <location>
        <begin position="1"/>
        <end position="20"/>
    </location>
</feature>
<proteinExistence type="predicted"/>
<evidence type="ECO:0000313" key="3">
    <source>
        <dbReference type="Proteomes" id="UP000595448"/>
    </source>
</evidence>
<reference evidence="2 3" key="1">
    <citation type="submission" date="2021-01" db="EMBL/GenBank/DDBJ databases">
        <title>Brevundimonas vitis sp. nov., an bacterium isolated from grape (Vitis vinifera).</title>
        <authorList>
            <person name="Jiang L."/>
            <person name="Lee J."/>
        </authorList>
    </citation>
    <scope>NUCLEOTIDE SEQUENCE [LARGE SCALE GENOMIC DNA]</scope>
    <source>
        <strain evidence="2 3">GRTSA-9</strain>
    </source>
</reference>